<evidence type="ECO:0000313" key="1">
    <source>
        <dbReference type="EMBL" id="EFA11990.1"/>
    </source>
</evidence>
<organism evidence="1 2">
    <name type="scientific">Tribolium castaneum</name>
    <name type="common">Red flour beetle</name>
    <dbReference type="NCBI Taxonomy" id="7070"/>
    <lineage>
        <taxon>Eukaryota</taxon>
        <taxon>Metazoa</taxon>
        <taxon>Ecdysozoa</taxon>
        <taxon>Arthropoda</taxon>
        <taxon>Hexapoda</taxon>
        <taxon>Insecta</taxon>
        <taxon>Pterygota</taxon>
        <taxon>Neoptera</taxon>
        <taxon>Endopterygota</taxon>
        <taxon>Coleoptera</taxon>
        <taxon>Polyphaga</taxon>
        <taxon>Cucujiformia</taxon>
        <taxon>Tenebrionidae</taxon>
        <taxon>Tenebrionidae incertae sedis</taxon>
        <taxon>Tribolium</taxon>
    </lineage>
</organism>
<dbReference type="EMBL" id="KQ971335">
    <property type="protein sequence ID" value="EFA11990.1"/>
    <property type="molecule type" value="Genomic_DNA"/>
</dbReference>
<reference evidence="1 2" key="2">
    <citation type="journal article" date="2010" name="Nucleic Acids Res.">
        <title>BeetleBase in 2010: revisions to provide comprehensive genomic information for Tribolium castaneum.</title>
        <authorList>
            <person name="Kim H.S."/>
            <person name="Murphy T."/>
            <person name="Xia J."/>
            <person name="Caragea D."/>
            <person name="Park Y."/>
            <person name="Beeman R.W."/>
            <person name="Lorenzen M.D."/>
            <person name="Butcher S."/>
            <person name="Manak J.R."/>
            <person name="Brown S.J."/>
        </authorList>
    </citation>
    <scope>GENOME REANNOTATION</scope>
    <source>
        <strain evidence="1 2">Georgia GA2</strain>
    </source>
</reference>
<sequence>MNQRRMPRQVRKRGKSNIEVEFMSQETEYPNAFKNPKLDDEYKCEIPCSQLMVLSQDSPSSSSELLIELPEDVELEKAMSKFADEMDENMKAEELSKIKNEKYRLLDETVIPITKSGSKFLSVGVKPFEDYLPVIKISNPQLTAATSFIKSEFEEFVKKMRDYAYVITDVDKEIPMCELKNYRVVLCKNKILGFIPKFEDVHKPSYLSVETVQNVISRIIKQSYYNNYEHFIDTVALDILQNGGGEEKEFENTVKRFIVERFESSSVLYEIFFKLPHSIKYHVRKRLAYYREFNDYNAPSLLV</sequence>
<protein>
    <submittedName>
        <fullName evidence="1">Uncharacterized protein</fullName>
    </submittedName>
</protein>
<dbReference type="Proteomes" id="UP000007266">
    <property type="component" value="Linkage group 3"/>
</dbReference>
<dbReference type="PhylomeDB" id="D7ELC4"/>
<accession>D7ELC4</accession>
<keyword evidence="2" id="KW-1185">Reference proteome</keyword>
<reference evidence="1 2" key="1">
    <citation type="journal article" date="2008" name="Nature">
        <title>The genome of the model beetle and pest Tribolium castaneum.</title>
        <authorList>
            <consortium name="Tribolium Genome Sequencing Consortium"/>
            <person name="Richards S."/>
            <person name="Gibbs R.A."/>
            <person name="Weinstock G.M."/>
            <person name="Brown S.J."/>
            <person name="Denell R."/>
            <person name="Beeman R.W."/>
            <person name="Gibbs R."/>
            <person name="Beeman R.W."/>
            <person name="Brown S.J."/>
            <person name="Bucher G."/>
            <person name="Friedrich M."/>
            <person name="Grimmelikhuijzen C.J."/>
            <person name="Klingler M."/>
            <person name="Lorenzen M."/>
            <person name="Richards S."/>
            <person name="Roth S."/>
            <person name="Schroder R."/>
            <person name="Tautz D."/>
            <person name="Zdobnov E.M."/>
            <person name="Muzny D."/>
            <person name="Gibbs R.A."/>
            <person name="Weinstock G.M."/>
            <person name="Attaway T."/>
            <person name="Bell S."/>
            <person name="Buhay C.J."/>
            <person name="Chandrabose M.N."/>
            <person name="Chavez D."/>
            <person name="Clerk-Blankenburg K.P."/>
            <person name="Cree A."/>
            <person name="Dao M."/>
            <person name="Davis C."/>
            <person name="Chacko J."/>
            <person name="Dinh H."/>
            <person name="Dugan-Rocha S."/>
            <person name="Fowler G."/>
            <person name="Garner T.T."/>
            <person name="Garnes J."/>
            <person name="Gnirke A."/>
            <person name="Hawes A."/>
            <person name="Hernandez J."/>
            <person name="Hines S."/>
            <person name="Holder M."/>
            <person name="Hume J."/>
            <person name="Jhangiani S.N."/>
            <person name="Joshi V."/>
            <person name="Khan Z.M."/>
            <person name="Jackson L."/>
            <person name="Kovar C."/>
            <person name="Kowis A."/>
            <person name="Lee S."/>
            <person name="Lewis L.R."/>
            <person name="Margolis J."/>
            <person name="Morgan M."/>
            <person name="Nazareth L.V."/>
            <person name="Nguyen N."/>
            <person name="Okwuonu G."/>
            <person name="Parker D."/>
            <person name="Richards S."/>
            <person name="Ruiz S.J."/>
            <person name="Santibanez J."/>
            <person name="Savard J."/>
            <person name="Scherer S.E."/>
            <person name="Schneider B."/>
            <person name="Sodergren E."/>
            <person name="Tautz D."/>
            <person name="Vattahil S."/>
            <person name="Villasana D."/>
            <person name="White C.S."/>
            <person name="Wright R."/>
            <person name="Park Y."/>
            <person name="Beeman R.W."/>
            <person name="Lord J."/>
            <person name="Oppert B."/>
            <person name="Lorenzen M."/>
            <person name="Brown S."/>
            <person name="Wang L."/>
            <person name="Savard J."/>
            <person name="Tautz D."/>
            <person name="Richards S."/>
            <person name="Weinstock G."/>
            <person name="Gibbs R.A."/>
            <person name="Liu Y."/>
            <person name="Worley K."/>
            <person name="Weinstock G."/>
            <person name="Elsik C.G."/>
            <person name="Reese J.T."/>
            <person name="Elhaik E."/>
            <person name="Landan G."/>
            <person name="Graur D."/>
            <person name="Arensburger P."/>
            <person name="Atkinson P."/>
            <person name="Beeman R.W."/>
            <person name="Beidler J."/>
            <person name="Brown S.J."/>
            <person name="Demuth J.P."/>
            <person name="Drury D.W."/>
            <person name="Du Y.Z."/>
            <person name="Fujiwara H."/>
            <person name="Lorenzen M."/>
            <person name="Maselli V."/>
            <person name="Osanai M."/>
            <person name="Park Y."/>
            <person name="Robertson H.M."/>
            <person name="Tu Z."/>
            <person name="Wang J.J."/>
            <person name="Wang S."/>
            <person name="Richards S."/>
            <person name="Song H."/>
            <person name="Zhang L."/>
            <person name="Sodergren E."/>
            <person name="Werner D."/>
            <person name="Stanke M."/>
            <person name="Morgenstern B."/>
            <person name="Solovyev V."/>
            <person name="Kosarev P."/>
            <person name="Brown G."/>
            <person name="Chen H.C."/>
            <person name="Ermolaeva O."/>
            <person name="Hlavina W."/>
            <person name="Kapustin Y."/>
            <person name="Kiryutin B."/>
            <person name="Kitts P."/>
            <person name="Maglott D."/>
            <person name="Pruitt K."/>
            <person name="Sapojnikov V."/>
            <person name="Souvorov A."/>
            <person name="Mackey A.J."/>
            <person name="Waterhouse R.M."/>
            <person name="Wyder S."/>
            <person name="Zdobnov E.M."/>
            <person name="Zdobnov E.M."/>
            <person name="Wyder S."/>
            <person name="Kriventseva E.V."/>
            <person name="Kadowaki T."/>
            <person name="Bork P."/>
            <person name="Aranda M."/>
            <person name="Bao R."/>
            <person name="Beermann A."/>
            <person name="Berns N."/>
            <person name="Bolognesi R."/>
            <person name="Bonneton F."/>
            <person name="Bopp D."/>
            <person name="Brown S.J."/>
            <person name="Bucher G."/>
            <person name="Butts T."/>
            <person name="Chaumot A."/>
            <person name="Denell R.E."/>
            <person name="Ferrier D.E."/>
            <person name="Friedrich M."/>
            <person name="Gordon C.M."/>
            <person name="Jindra M."/>
            <person name="Klingler M."/>
            <person name="Lan Q."/>
            <person name="Lattorff H.M."/>
            <person name="Laudet V."/>
            <person name="von Levetsow C."/>
            <person name="Liu Z."/>
            <person name="Lutz R."/>
            <person name="Lynch J.A."/>
            <person name="da Fonseca R.N."/>
            <person name="Posnien N."/>
            <person name="Reuter R."/>
            <person name="Roth S."/>
            <person name="Savard J."/>
            <person name="Schinko J.B."/>
            <person name="Schmitt C."/>
            <person name="Schoppmeier M."/>
            <person name="Schroder R."/>
            <person name="Shippy T.D."/>
            <person name="Simonnet F."/>
            <person name="Marques-Souza H."/>
            <person name="Tautz D."/>
            <person name="Tomoyasu Y."/>
            <person name="Trauner J."/>
            <person name="Van der Zee M."/>
            <person name="Vervoort M."/>
            <person name="Wittkopp N."/>
            <person name="Wimmer E.A."/>
            <person name="Yang X."/>
            <person name="Jones A.K."/>
            <person name="Sattelle D.B."/>
            <person name="Ebert P.R."/>
            <person name="Nelson D."/>
            <person name="Scott J.G."/>
            <person name="Beeman R.W."/>
            <person name="Muthukrishnan S."/>
            <person name="Kramer K.J."/>
            <person name="Arakane Y."/>
            <person name="Beeman R.W."/>
            <person name="Zhu Q."/>
            <person name="Hogenkamp D."/>
            <person name="Dixit R."/>
            <person name="Oppert B."/>
            <person name="Jiang H."/>
            <person name="Zou Z."/>
            <person name="Marshall J."/>
            <person name="Elpidina E."/>
            <person name="Vinokurov K."/>
            <person name="Oppert C."/>
            <person name="Zou Z."/>
            <person name="Evans J."/>
            <person name="Lu Z."/>
            <person name="Zhao P."/>
            <person name="Sumathipala N."/>
            <person name="Altincicek B."/>
            <person name="Vilcinskas A."/>
            <person name="Williams M."/>
            <person name="Hultmark D."/>
            <person name="Hetru C."/>
            <person name="Jiang H."/>
            <person name="Grimmelikhuijzen C.J."/>
            <person name="Hauser F."/>
            <person name="Cazzamali G."/>
            <person name="Williamson M."/>
            <person name="Park Y."/>
            <person name="Li B."/>
            <person name="Tanaka Y."/>
            <person name="Predel R."/>
            <person name="Neupert S."/>
            <person name="Schachtner J."/>
            <person name="Verleyen P."/>
            <person name="Raible F."/>
            <person name="Bork P."/>
            <person name="Friedrich M."/>
            <person name="Walden K.K."/>
            <person name="Robertson H.M."/>
            <person name="Angeli S."/>
            <person name="Foret S."/>
            <person name="Bucher G."/>
            <person name="Schuetz S."/>
            <person name="Maleszka R."/>
            <person name="Wimmer E.A."/>
            <person name="Beeman R.W."/>
            <person name="Lorenzen M."/>
            <person name="Tomoyasu Y."/>
            <person name="Miller S.C."/>
            <person name="Grossmann D."/>
            <person name="Bucher G."/>
        </authorList>
    </citation>
    <scope>NUCLEOTIDE SEQUENCE [LARGE SCALE GENOMIC DNA]</scope>
    <source>
        <strain evidence="1 2">Georgia GA2</strain>
    </source>
</reference>
<dbReference type="HOGENOM" id="CLU_919293_0_0_1"/>
<evidence type="ECO:0000313" key="2">
    <source>
        <dbReference type="Proteomes" id="UP000007266"/>
    </source>
</evidence>
<dbReference type="AlphaFoldDB" id="D7ELC4"/>
<name>D7ELC4_TRICA</name>
<gene>
    <name evidence="1" type="primary">GLEAN_14827</name>
    <name evidence="1" type="ORF">TcasGA2_TC014827</name>
</gene>
<proteinExistence type="predicted"/>
<dbReference type="InParanoid" id="D7ELC4"/>